<organism evidence="2 3">
    <name type="scientific">Cohnella kolymensis</name>
    <dbReference type="NCBI Taxonomy" id="1590652"/>
    <lineage>
        <taxon>Bacteria</taxon>
        <taxon>Bacillati</taxon>
        <taxon>Bacillota</taxon>
        <taxon>Bacilli</taxon>
        <taxon>Bacillales</taxon>
        <taxon>Paenibacillaceae</taxon>
        <taxon>Cohnella</taxon>
    </lineage>
</organism>
<dbReference type="EMBL" id="JXAL01000003">
    <property type="protein sequence ID" value="KIL36977.1"/>
    <property type="molecule type" value="Genomic_DNA"/>
</dbReference>
<accession>A0ABR5A7J2</accession>
<evidence type="ECO:0000313" key="3">
    <source>
        <dbReference type="Proteomes" id="UP000054526"/>
    </source>
</evidence>
<keyword evidence="3" id="KW-1185">Reference proteome</keyword>
<dbReference type="InterPro" id="IPR029044">
    <property type="entry name" value="Nucleotide-diphossugar_trans"/>
</dbReference>
<protein>
    <recommendedName>
        <fullName evidence="1">Nucleotidyl transferase domain-containing protein</fullName>
    </recommendedName>
</protein>
<reference evidence="2 3" key="1">
    <citation type="submission" date="2014-12" db="EMBL/GenBank/DDBJ databases">
        <title>Draft genome sequence of Cohnella kolymensis strain B-2846.</title>
        <authorList>
            <person name="Karlyshev A.V."/>
            <person name="Kudryashova E.B."/>
        </authorList>
    </citation>
    <scope>NUCLEOTIDE SEQUENCE [LARGE SCALE GENOMIC DNA]</scope>
    <source>
        <strain evidence="2 3">VKM B-2846</strain>
    </source>
</reference>
<dbReference type="InterPro" id="IPR005835">
    <property type="entry name" value="NTP_transferase_dom"/>
</dbReference>
<comment type="caution">
    <text evidence="2">The sequence shown here is derived from an EMBL/GenBank/DDBJ whole genome shotgun (WGS) entry which is preliminary data.</text>
</comment>
<feature type="domain" description="Nucleotidyl transferase" evidence="1">
    <location>
        <begin position="2"/>
        <end position="231"/>
    </location>
</feature>
<evidence type="ECO:0000259" key="1">
    <source>
        <dbReference type="Pfam" id="PF00483"/>
    </source>
</evidence>
<proteinExistence type="predicted"/>
<dbReference type="RefSeq" id="WP_041060244.1">
    <property type="nucleotide sequence ID" value="NZ_JXAL01000003.1"/>
</dbReference>
<dbReference type="SUPFAM" id="SSF53448">
    <property type="entry name" value="Nucleotide-diphospho-sugar transferases"/>
    <property type="match status" value="1"/>
</dbReference>
<dbReference type="PANTHER" id="PTHR42883:SF2">
    <property type="entry name" value="THYMIDYLYLTRANSFERASE"/>
    <property type="match status" value="1"/>
</dbReference>
<gene>
    <name evidence="2" type="ORF">SD71_04580</name>
</gene>
<dbReference type="Pfam" id="PF00483">
    <property type="entry name" value="NTP_transferase"/>
    <property type="match status" value="1"/>
</dbReference>
<name>A0ABR5A7J2_9BACL</name>
<dbReference type="Proteomes" id="UP000054526">
    <property type="component" value="Unassembled WGS sequence"/>
</dbReference>
<dbReference type="Gene3D" id="3.90.550.10">
    <property type="entry name" value="Spore Coat Polysaccharide Biosynthesis Protein SpsA, Chain A"/>
    <property type="match status" value="1"/>
</dbReference>
<dbReference type="PANTHER" id="PTHR42883">
    <property type="entry name" value="GLUCOSE-1-PHOSPHATE THYMIDYLTRANSFERASE"/>
    <property type="match status" value="1"/>
</dbReference>
<evidence type="ECO:0000313" key="2">
    <source>
        <dbReference type="EMBL" id="KIL36977.1"/>
    </source>
</evidence>
<sequence length="338" mass="37012">MKGIILCAGKGTRMQPFTFSSPKTLLPVANEAILDHCLRSLKQAGIHDIGVVLNPEQTSIVDHLLGKHPQTSFTFIRQTEPLGIAHALSAAEFFIRDDPFVLLLGDILITEPLTVLLEAFKEKQGAVMLSKVDHPQDYGVAVVNGNRIIQLEEKPAEPKSELAVAGAYVFDKKIFKAIEKISISHKGEYEITSAIQWMIGNGDSIGYALTKERFFDVGTPDRLLEANRFILRYSQGTENEIDPLAVMENCTVIPPVKIGTDCILKNVVIGPFVSVCMGSTLSDCSIENSICMEGTIIRSPGIPVTCSIFGRYSRLEGRSDVNRMICVLGDKSTAMVVE</sequence>